<dbReference type="InterPro" id="IPR057326">
    <property type="entry name" value="KR_dom"/>
</dbReference>
<reference evidence="4 5" key="1">
    <citation type="submission" date="2018-11" db="EMBL/GenBank/DDBJ databases">
        <title>Sequencing the genomes of 1000 actinobacteria strains.</title>
        <authorList>
            <person name="Klenk H.-P."/>
        </authorList>
    </citation>
    <scope>NUCLEOTIDE SEQUENCE [LARGE SCALE GENOMIC DNA]</scope>
    <source>
        <strain evidence="4 5">DSM 44348</strain>
    </source>
</reference>
<dbReference type="PROSITE" id="PS00061">
    <property type="entry name" value="ADH_SHORT"/>
    <property type="match status" value="1"/>
</dbReference>
<dbReference type="InterPro" id="IPR020904">
    <property type="entry name" value="Sc_DH/Rdtase_CS"/>
</dbReference>
<dbReference type="PANTHER" id="PTHR42760:SF40">
    <property type="entry name" value="3-OXOACYL-[ACYL-CARRIER-PROTEIN] REDUCTASE, CHLOROPLASTIC"/>
    <property type="match status" value="1"/>
</dbReference>
<dbReference type="PRINTS" id="PR00081">
    <property type="entry name" value="GDHRDH"/>
</dbReference>
<accession>A0A3N2GVY6</accession>
<sequence length="248" mass="25698">MHLKDRVVFITGASRGIGAELARDFAAHGARLGLVARNIEALAELAGELPSDALPVPCDIRDEEALGAACRKVADHFGTIDSVVANAGVALESGRAHKVRTETWIRTLETNLTGPFLTARAAHPYLAASGRGRLVLTSSVIARQPRPGLSAYAASKAGVEGLTRALAADWAKDGICVNAVAPGFFGLGMGAAFEAGERLRDQVIARTVLGRFGEPQDIAGVVRFLASDAAAYVNGQVLGVDGGYGLGV</sequence>
<evidence type="ECO:0000313" key="5">
    <source>
        <dbReference type="Proteomes" id="UP000274843"/>
    </source>
</evidence>
<dbReference type="GO" id="GO:0030497">
    <property type="term" value="P:fatty acid elongation"/>
    <property type="evidence" value="ECO:0007669"/>
    <property type="project" value="TreeGrafter"/>
</dbReference>
<keyword evidence="5" id="KW-1185">Reference proteome</keyword>
<dbReference type="CDD" id="cd05233">
    <property type="entry name" value="SDR_c"/>
    <property type="match status" value="1"/>
</dbReference>
<dbReference type="FunFam" id="3.40.50.720:FF:000084">
    <property type="entry name" value="Short-chain dehydrogenase reductase"/>
    <property type="match status" value="1"/>
</dbReference>
<protein>
    <submittedName>
        <fullName evidence="4">3-oxoacyl-[acyl-carrier protein] reductase</fullName>
    </submittedName>
</protein>
<dbReference type="EMBL" id="RKHY01000001">
    <property type="protein sequence ID" value="ROS40717.1"/>
    <property type="molecule type" value="Genomic_DNA"/>
</dbReference>
<dbReference type="Gene3D" id="3.40.50.720">
    <property type="entry name" value="NAD(P)-binding Rossmann-like Domain"/>
    <property type="match status" value="1"/>
</dbReference>
<dbReference type="GeneID" id="301844436"/>
<keyword evidence="2" id="KW-0560">Oxidoreductase</keyword>
<proteinExistence type="inferred from homology"/>
<dbReference type="NCBIfam" id="NF005559">
    <property type="entry name" value="PRK07231.1"/>
    <property type="match status" value="1"/>
</dbReference>
<name>A0A3N2GVY6_9PSEU</name>
<organism evidence="4 5">
    <name type="scientific">Amycolatopsis thermoflava</name>
    <dbReference type="NCBI Taxonomy" id="84480"/>
    <lineage>
        <taxon>Bacteria</taxon>
        <taxon>Bacillati</taxon>
        <taxon>Actinomycetota</taxon>
        <taxon>Actinomycetes</taxon>
        <taxon>Pseudonocardiales</taxon>
        <taxon>Pseudonocardiaceae</taxon>
        <taxon>Amycolatopsis</taxon>
        <taxon>Amycolatopsis methanolica group</taxon>
    </lineage>
</organism>
<gene>
    <name evidence="4" type="ORF">EDD35_3056</name>
</gene>
<dbReference type="PRINTS" id="PR00080">
    <property type="entry name" value="SDRFAMILY"/>
</dbReference>
<dbReference type="SMART" id="SM00822">
    <property type="entry name" value="PKS_KR"/>
    <property type="match status" value="1"/>
</dbReference>
<evidence type="ECO:0000313" key="4">
    <source>
        <dbReference type="EMBL" id="ROS40717.1"/>
    </source>
</evidence>
<dbReference type="GO" id="GO:0016616">
    <property type="term" value="F:oxidoreductase activity, acting on the CH-OH group of donors, NAD or NADP as acceptor"/>
    <property type="evidence" value="ECO:0007669"/>
    <property type="project" value="UniProtKB-ARBA"/>
</dbReference>
<dbReference type="RefSeq" id="WP_027932865.1">
    <property type="nucleotide sequence ID" value="NZ_RKHY01000001.1"/>
</dbReference>
<dbReference type="Proteomes" id="UP000274843">
    <property type="component" value="Unassembled WGS sequence"/>
</dbReference>
<dbReference type="InterPro" id="IPR002347">
    <property type="entry name" value="SDR_fam"/>
</dbReference>
<evidence type="ECO:0000256" key="2">
    <source>
        <dbReference type="ARBA" id="ARBA00023002"/>
    </source>
</evidence>
<dbReference type="SUPFAM" id="SSF51735">
    <property type="entry name" value="NAD(P)-binding Rossmann-fold domains"/>
    <property type="match status" value="1"/>
</dbReference>
<dbReference type="PANTHER" id="PTHR42760">
    <property type="entry name" value="SHORT-CHAIN DEHYDROGENASES/REDUCTASES FAMILY MEMBER"/>
    <property type="match status" value="1"/>
</dbReference>
<dbReference type="AlphaFoldDB" id="A0A3N2GVY6"/>
<dbReference type="Pfam" id="PF13561">
    <property type="entry name" value="adh_short_C2"/>
    <property type="match status" value="1"/>
</dbReference>
<comment type="similarity">
    <text evidence="1">Belongs to the short-chain dehydrogenases/reductases (SDR) family.</text>
</comment>
<dbReference type="InterPro" id="IPR036291">
    <property type="entry name" value="NAD(P)-bd_dom_sf"/>
</dbReference>
<feature type="domain" description="Ketoreductase" evidence="3">
    <location>
        <begin position="6"/>
        <end position="183"/>
    </location>
</feature>
<evidence type="ECO:0000259" key="3">
    <source>
        <dbReference type="SMART" id="SM00822"/>
    </source>
</evidence>
<comment type="caution">
    <text evidence="4">The sequence shown here is derived from an EMBL/GenBank/DDBJ whole genome shotgun (WGS) entry which is preliminary data.</text>
</comment>
<evidence type="ECO:0000256" key="1">
    <source>
        <dbReference type="ARBA" id="ARBA00006484"/>
    </source>
</evidence>